<comment type="caution">
    <text evidence="2">The sequence shown here is derived from an EMBL/GenBank/DDBJ whole genome shotgun (WGS) entry which is preliminary data.</text>
</comment>
<gene>
    <name evidence="2" type="ORF">ABT57_23505</name>
</gene>
<protein>
    <submittedName>
        <fullName evidence="2">Uncharacterized protein</fullName>
    </submittedName>
</protein>
<feature type="region of interest" description="Disordered" evidence="1">
    <location>
        <begin position="1"/>
        <end position="31"/>
    </location>
</feature>
<evidence type="ECO:0000256" key="1">
    <source>
        <dbReference type="SAM" id="MobiDB-lite"/>
    </source>
</evidence>
<dbReference type="AlphaFoldDB" id="A0A0J1GYM1"/>
<organism evidence="2 3">
    <name type="scientific">Photobacterium ganghwense</name>
    <dbReference type="NCBI Taxonomy" id="320778"/>
    <lineage>
        <taxon>Bacteria</taxon>
        <taxon>Pseudomonadati</taxon>
        <taxon>Pseudomonadota</taxon>
        <taxon>Gammaproteobacteria</taxon>
        <taxon>Vibrionales</taxon>
        <taxon>Vibrionaceae</taxon>
        <taxon>Photobacterium</taxon>
    </lineage>
</organism>
<sequence>MEPVMPEYESRLPPSPFSINAEETEPSDESSWLDQTTYWADETETYVADTVHDFSTYIDHSLAKEENEEELMNKSYVRIRYKPEYTHRGYFDSDFKISARIDLPHTKRDWKLILETDPDDYDSLESKQRALTPKSSSTTSGSDAIAGFRLQNAHWGEWKTHFDVGVKFKLPLDPFVRANLRRVDNLSENWTTQLKQELFYFDSKGLGSLTEFNFYYGNNNDPARIYKFSSSAQYLFDESGWELVNQIELFNRLNDHHLMEYSTGVSIDTNESDPLTNFWISASWRQKIYKDWLYLSITPQLDTPREFSHKLNPGVLIEIEAFFSKNHHVDRLNRYVPDPTRR</sequence>
<evidence type="ECO:0000313" key="3">
    <source>
        <dbReference type="Proteomes" id="UP000035909"/>
    </source>
</evidence>
<dbReference type="PATRIC" id="fig|320778.3.peg.5024"/>
<reference evidence="2 3" key="1">
    <citation type="submission" date="2015-05" db="EMBL/GenBank/DDBJ databases">
        <title>Photobacterium galathea sp. nov.</title>
        <authorList>
            <person name="Machado H."/>
            <person name="Gram L."/>
        </authorList>
    </citation>
    <scope>NUCLEOTIDE SEQUENCE [LARGE SCALE GENOMIC DNA]</scope>
    <source>
        <strain evidence="2 3">DSM 22954</strain>
    </source>
</reference>
<proteinExistence type="predicted"/>
<evidence type="ECO:0000313" key="2">
    <source>
        <dbReference type="EMBL" id="KLV04589.1"/>
    </source>
</evidence>
<accession>A0A0J1GYM1</accession>
<keyword evidence="3" id="KW-1185">Reference proteome</keyword>
<dbReference type="EMBL" id="LDOU01000034">
    <property type="protein sequence ID" value="KLV04589.1"/>
    <property type="molecule type" value="Genomic_DNA"/>
</dbReference>
<dbReference type="Proteomes" id="UP000035909">
    <property type="component" value="Unassembled WGS sequence"/>
</dbReference>
<name>A0A0J1GYM1_9GAMM</name>
<dbReference type="STRING" id="320778.ABT57_23505"/>